<comment type="caution">
    <text evidence="1">The sequence shown here is derived from an EMBL/GenBank/DDBJ whole genome shotgun (WGS) entry which is preliminary data.</text>
</comment>
<dbReference type="Proteomes" id="UP001519460">
    <property type="component" value="Unassembled WGS sequence"/>
</dbReference>
<name>A0ABD0K5E9_9CAEN</name>
<gene>
    <name evidence="1" type="ORF">BaRGS_00026547</name>
</gene>
<reference evidence="1 2" key="1">
    <citation type="journal article" date="2023" name="Sci. Data">
        <title>Genome assembly of the Korean intertidal mud-creeper Batillaria attramentaria.</title>
        <authorList>
            <person name="Patra A.K."/>
            <person name="Ho P.T."/>
            <person name="Jun S."/>
            <person name="Lee S.J."/>
            <person name="Kim Y."/>
            <person name="Won Y.J."/>
        </authorList>
    </citation>
    <scope>NUCLEOTIDE SEQUENCE [LARGE SCALE GENOMIC DNA]</scope>
    <source>
        <strain evidence="1">Wonlab-2016</strain>
    </source>
</reference>
<dbReference type="EMBL" id="JACVVK020000249">
    <property type="protein sequence ID" value="KAK7482198.1"/>
    <property type="molecule type" value="Genomic_DNA"/>
</dbReference>
<protein>
    <submittedName>
        <fullName evidence="1">Uncharacterized protein</fullName>
    </submittedName>
</protein>
<proteinExistence type="predicted"/>
<dbReference type="AlphaFoldDB" id="A0ABD0K5E9"/>
<evidence type="ECO:0000313" key="2">
    <source>
        <dbReference type="Proteomes" id="UP001519460"/>
    </source>
</evidence>
<keyword evidence="2" id="KW-1185">Reference proteome</keyword>
<evidence type="ECO:0000313" key="1">
    <source>
        <dbReference type="EMBL" id="KAK7482198.1"/>
    </source>
</evidence>
<sequence length="81" mass="8972">MAEEDSLSMTSEIECDSQHKNKPLALLGNHTWTLIIQHSHVVHAQMDAVLLSHDGSAGLHDLHRFLSDEPQTVAFTTNLEA</sequence>
<organism evidence="1 2">
    <name type="scientific">Batillaria attramentaria</name>
    <dbReference type="NCBI Taxonomy" id="370345"/>
    <lineage>
        <taxon>Eukaryota</taxon>
        <taxon>Metazoa</taxon>
        <taxon>Spiralia</taxon>
        <taxon>Lophotrochozoa</taxon>
        <taxon>Mollusca</taxon>
        <taxon>Gastropoda</taxon>
        <taxon>Caenogastropoda</taxon>
        <taxon>Sorbeoconcha</taxon>
        <taxon>Cerithioidea</taxon>
        <taxon>Batillariidae</taxon>
        <taxon>Batillaria</taxon>
    </lineage>
</organism>
<accession>A0ABD0K5E9</accession>